<dbReference type="Proteomes" id="UP001209730">
    <property type="component" value="Unassembled WGS sequence"/>
</dbReference>
<evidence type="ECO:0000313" key="2">
    <source>
        <dbReference type="Proteomes" id="UP001209730"/>
    </source>
</evidence>
<protein>
    <submittedName>
        <fullName evidence="1">Uncharacterized protein</fullName>
    </submittedName>
</protein>
<comment type="caution">
    <text evidence="1">The sequence shown here is derived from an EMBL/GenBank/DDBJ whole genome shotgun (WGS) entry which is preliminary data.</text>
</comment>
<name>A0AB35HWM0_MICTH</name>
<dbReference type="AlphaFoldDB" id="A0AB35HWM0"/>
<proteinExistence type="predicted"/>
<sequence length="68" mass="8067">MSNVHSAPVNMSESEIRRLRRQLEIEITWLQRQMEEMSGSSSDVDISLRQTYKEMLFCRRALLGRIPR</sequence>
<dbReference type="RefSeq" id="WP_074901562.1">
    <property type="nucleotide sequence ID" value="NZ_CP014864.1"/>
</dbReference>
<accession>A0AB35HWM0</accession>
<organism evidence="1 2">
    <name type="scientific">Microbulbifer thermotolerans</name>
    <dbReference type="NCBI Taxonomy" id="252514"/>
    <lineage>
        <taxon>Bacteria</taxon>
        <taxon>Pseudomonadati</taxon>
        <taxon>Pseudomonadota</taxon>
        <taxon>Gammaproteobacteria</taxon>
        <taxon>Cellvibrionales</taxon>
        <taxon>Microbulbiferaceae</taxon>
        <taxon>Microbulbifer</taxon>
    </lineage>
</organism>
<gene>
    <name evidence="1" type="ORF">OQJ68_09185</name>
</gene>
<dbReference type="GeneID" id="76609688"/>
<reference evidence="1" key="1">
    <citation type="submission" date="2022-11" db="EMBL/GenBank/DDBJ databases">
        <title>Chitin-degrading and fungicidal potential of chitinolytic bacterial strains from marine environment of the Pacific Ocean regions.</title>
        <authorList>
            <person name="Pentekhina I."/>
            <person name="Nedashkovskaya O."/>
            <person name="Seitkalieva A."/>
            <person name="Podvolotskaya A."/>
            <person name="Tekutyeva L."/>
            <person name="Balabanova L."/>
        </authorList>
    </citation>
    <scope>NUCLEOTIDE SEQUENCE</scope>
    <source>
        <strain evidence="1">KMM 6838</strain>
    </source>
</reference>
<evidence type="ECO:0000313" key="1">
    <source>
        <dbReference type="EMBL" id="MCX2801958.1"/>
    </source>
</evidence>
<dbReference type="EMBL" id="JAPHQB010000012">
    <property type="protein sequence ID" value="MCX2801958.1"/>
    <property type="molecule type" value="Genomic_DNA"/>
</dbReference>